<dbReference type="AlphaFoldDB" id="A0A822AP16"/>
<evidence type="ECO:0000313" key="7">
    <source>
        <dbReference type="Proteomes" id="UP000663848"/>
    </source>
</evidence>
<dbReference type="EMBL" id="CAJOBR010033577">
    <property type="protein sequence ID" value="CAF5003728.1"/>
    <property type="molecule type" value="Genomic_DNA"/>
</dbReference>
<dbReference type="Proteomes" id="UP000663848">
    <property type="component" value="Unassembled WGS sequence"/>
</dbReference>
<proteinExistence type="inferred from homology"/>
<evidence type="ECO:0000256" key="3">
    <source>
        <dbReference type="PIRSR" id="PIRSR000077-1"/>
    </source>
</evidence>
<evidence type="ECO:0000256" key="2">
    <source>
        <dbReference type="ARBA" id="ARBA00023157"/>
    </source>
</evidence>
<feature type="domain" description="Thioredoxin" evidence="5">
    <location>
        <begin position="1"/>
        <end position="85"/>
    </location>
</feature>
<accession>A0A822AP16</accession>
<dbReference type="Pfam" id="PF00085">
    <property type="entry name" value="Thioredoxin"/>
    <property type="match status" value="1"/>
</dbReference>
<dbReference type="PIRSF" id="PIRSF000077">
    <property type="entry name" value="Thioredoxin"/>
    <property type="match status" value="1"/>
</dbReference>
<feature type="active site" description="Nucleophile" evidence="3">
    <location>
        <position position="31"/>
    </location>
</feature>
<dbReference type="GO" id="GO:0005739">
    <property type="term" value="C:mitochondrion"/>
    <property type="evidence" value="ECO:0007669"/>
    <property type="project" value="TreeGrafter"/>
</dbReference>
<gene>
    <name evidence="6" type="ORF">QYT958_LOCUS38403</name>
</gene>
<dbReference type="GO" id="GO:0015035">
    <property type="term" value="F:protein-disulfide reductase activity"/>
    <property type="evidence" value="ECO:0007669"/>
    <property type="project" value="InterPro"/>
</dbReference>
<organism evidence="6 7">
    <name type="scientific">Rotaria socialis</name>
    <dbReference type="NCBI Taxonomy" id="392032"/>
    <lineage>
        <taxon>Eukaryota</taxon>
        <taxon>Metazoa</taxon>
        <taxon>Spiralia</taxon>
        <taxon>Gnathifera</taxon>
        <taxon>Rotifera</taxon>
        <taxon>Eurotatoria</taxon>
        <taxon>Bdelloidea</taxon>
        <taxon>Philodinida</taxon>
        <taxon>Philodinidae</taxon>
        <taxon>Rotaria</taxon>
    </lineage>
</organism>
<dbReference type="PRINTS" id="PR00421">
    <property type="entry name" value="THIOREDOXIN"/>
</dbReference>
<keyword evidence="2 4" id="KW-1015">Disulfide bond</keyword>
<dbReference type="SUPFAM" id="SSF52833">
    <property type="entry name" value="Thioredoxin-like"/>
    <property type="match status" value="1"/>
</dbReference>
<evidence type="ECO:0000313" key="6">
    <source>
        <dbReference type="EMBL" id="CAF5003728.1"/>
    </source>
</evidence>
<dbReference type="InterPro" id="IPR017937">
    <property type="entry name" value="Thioredoxin_CS"/>
</dbReference>
<dbReference type="PANTHER" id="PTHR43601:SF3">
    <property type="entry name" value="THIOREDOXIN, MITOCHONDRIAL"/>
    <property type="match status" value="1"/>
</dbReference>
<dbReference type="GO" id="GO:0045454">
    <property type="term" value="P:cell redox homeostasis"/>
    <property type="evidence" value="ECO:0007669"/>
    <property type="project" value="TreeGrafter"/>
</dbReference>
<dbReference type="CDD" id="cd02947">
    <property type="entry name" value="TRX_family"/>
    <property type="match status" value="1"/>
</dbReference>
<name>A0A822AP16_9BILA</name>
<feature type="non-terminal residue" evidence="6">
    <location>
        <position position="85"/>
    </location>
</feature>
<evidence type="ECO:0000256" key="4">
    <source>
        <dbReference type="PIRSR" id="PIRSR000077-4"/>
    </source>
</evidence>
<feature type="disulfide bond" description="Redox-active" evidence="4">
    <location>
        <begin position="31"/>
        <end position="34"/>
    </location>
</feature>
<keyword evidence="4" id="KW-0676">Redox-active center</keyword>
<comment type="similarity">
    <text evidence="1">Belongs to the thioredoxin family.</text>
</comment>
<dbReference type="PANTHER" id="PTHR43601">
    <property type="entry name" value="THIOREDOXIN, MITOCHONDRIAL"/>
    <property type="match status" value="1"/>
</dbReference>
<feature type="site" description="Contributes to redox potential value" evidence="3">
    <location>
        <position position="33"/>
    </location>
</feature>
<dbReference type="PROSITE" id="PS51352">
    <property type="entry name" value="THIOREDOXIN_2"/>
    <property type="match status" value="1"/>
</dbReference>
<protein>
    <recommendedName>
        <fullName evidence="5">Thioredoxin domain-containing protein</fullName>
    </recommendedName>
</protein>
<dbReference type="Gene3D" id="3.40.30.10">
    <property type="entry name" value="Glutaredoxin"/>
    <property type="match status" value="1"/>
</dbReference>
<feature type="site" description="Contributes to redox potential value" evidence="3">
    <location>
        <position position="32"/>
    </location>
</feature>
<dbReference type="InterPro" id="IPR036249">
    <property type="entry name" value="Thioredoxin-like_sf"/>
</dbReference>
<dbReference type="PROSITE" id="PS00194">
    <property type="entry name" value="THIOREDOXIN_1"/>
    <property type="match status" value="1"/>
</dbReference>
<evidence type="ECO:0000259" key="5">
    <source>
        <dbReference type="PROSITE" id="PS51352"/>
    </source>
</evidence>
<feature type="site" description="Deprotonates C-terminal active site Cys" evidence="3">
    <location>
        <position position="25"/>
    </location>
</feature>
<evidence type="ECO:0000256" key="1">
    <source>
        <dbReference type="ARBA" id="ARBA00008987"/>
    </source>
</evidence>
<dbReference type="InterPro" id="IPR013766">
    <property type="entry name" value="Thioredoxin_domain"/>
</dbReference>
<dbReference type="InterPro" id="IPR005746">
    <property type="entry name" value="Thioredoxin"/>
</dbReference>
<feature type="non-terminal residue" evidence="6">
    <location>
        <position position="1"/>
    </location>
</feature>
<feature type="active site" description="Nucleophile" evidence="3">
    <location>
        <position position="34"/>
    </location>
</feature>
<reference evidence="6" key="1">
    <citation type="submission" date="2021-02" db="EMBL/GenBank/DDBJ databases">
        <authorList>
            <person name="Nowell W R."/>
        </authorList>
    </citation>
    <scope>NUCLEOTIDE SEQUENCE</scope>
</reference>
<sequence>HAFHIIDDGDFQKQVLDSKKPFIVDFHATWCGPCKVLEPRLEKVLTNHNKKVEAASGDQQIKLAKVDIDNLGELSSKYNVQAVPT</sequence>
<comment type="caution">
    <text evidence="6">The sequence shown here is derived from an EMBL/GenBank/DDBJ whole genome shotgun (WGS) entry which is preliminary data.</text>
</comment>